<accession>A0A3G8YLX1</accession>
<keyword evidence="2" id="KW-0378">Hydrolase</keyword>
<protein>
    <submittedName>
        <fullName evidence="4">NUDIX domain-containing protein</fullName>
    </submittedName>
</protein>
<keyword evidence="5" id="KW-1185">Reference proteome</keyword>
<dbReference type="InterPro" id="IPR000086">
    <property type="entry name" value="NUDIX_hydrolase_dom"/>
</dbReference>
<dbReference type="EMBL" id="CP034183">
    <property type="protein sequence ID" value="AZI42136.1"/>
    <property type="molecule type" value="Genomic_DNA"/>
</dbReference>
<dbReference type="OrthoDB" id="9804442at2"/>
<comment type="cofactor">
    <cofactor evidence="1">
        <name>Mg(2+)</name>
        <dbReference type="ChEBI" id="CHEBI:18420"/>
    </cofactor>
</comment>
<name>A0A3G8YLX1_9DEIO</name>
<dbReference type="SUPFAM" id="SSF55811">
    <property type="entry name" value="Nudix"/>
    <property type="match status" value="1"/>
</dbReference>
<dbReference type="RefSeq" id="WP_124868340.1">
    <property type="nucleotide sequence ID" value="NZ_CP034183.1"/>
</dbReference>
<gene>
    <name evidence="4" type="ORF">EHF33_04740</name>
</gene>
<reference evidence="4 5" key="1">
    <citation type="submission" date="2018-11" db="EMBL/GenBank/DDBJ databases">
        <title>Deinococcus shelandsis sp. nov., isolated from South Shetland Islands soil of Antarctica.</title>
        <authorList>
            <person name="Tian J."/>
        </authorList>
    </citation>
    <scope>NUCLEOTIDE SEQUENCE [LARGE SCALE GENOMIC DNA]</scope>
    <source>
        <strain evidence="4 5">S14-83T</strain>
    </source>
</reference>
<evidence type="ECO:0000256" key="1">
    <source>
        <dbReference type="ARBA" id="ARBA00001946"/>
    </source>
</evidence>
<evidence type="ECO:0000313" key="5">
    <source>
        <dbReference type="Proteomes" id="UP000276417"/>
    </source>
</evidence>
<dbReference type="PROSITE" id="PS00893">
    <property type="entry name" value="NUDIX_BOX"/>
    <property type="match status" value="1"/>
</dbReference>
<evidence type="ECO:0000313" key="4">
    <source>
        <dbReference type="EMBL" id="AZI42136.1"/>
    </source>
</evidence>
<sequence length="154" mass="17449">MTDVDIHLGQHRFLSRAAVILIRGGKLLICRENGASWCYLPGGRIKAGEDSLSAAKREIQEEMGQAVGPLKLSYLLENFFENEGQFTHEIGFYYLAESPPDLPEQPFDNQFDLTSAFEWVSLERLEEAQLMPPFLRSALLNLPSEGVRHLVSRR</sequence>
<dbReference type="Proteomes" id="UP000276417">
    <property type="component" value="Chromosome 1"/>
</dbReference>
<dbReference type="AlphaFoldDB" id="A0A3G8YLX1"/>
<dbReference type="PROSITE" id="PS51462">
    <property type="entry name" value="NUDIX"/>
    <property type="match status" value="1"/>
</dbReference>
<evidence type="ECO:0000259" key="3">
    <source>
        <dbReference type="PROSITE" id="PS51462"/>
    </source>
</evidence>
<feature type="domain" description="Nudix hydrolase" evidence="3">
    <location>
        <begin position="11"/>
        <end position="143"/>
    </location>
</feature>
<evidence type="ECO:0000256" key="2">
    <source>
        <dbReference type="ARBA" id="ARBA00022801"/>
    </source>
</evidence>
<dbReference type="CDD" id="cd04688">
    <property type="entry name" value="NUDIX_Hydrolase"/>
    <property type="match status" value="1"/>
</dbReference>
<dbReference type="PANTHER" id="PTHR43046">
    <property type="entry name" value="GDP-MANNOSE MANNOSYL HYDROLASE"/>
    <property type="match status" value="1"/>
</dbReference>
<dbReference type="Pfam" id="PF00293">
    <property type="entry name" value="NUDIX"/>
    <property type="match status" value="1"/>
</dbReference>
<dbReference type="PANTHER" id="PTHR43046:SF14">
    <property type="entry name" value="MUTT_NUDIX FAMILY PROTEIN"/>
    <property type="match status" value="1"/>
</dbReference>
<organism evidence="4 5">
    <name type="scientific">Deinococcus psychrotolerans</name>
    <dbReference type="NCBI Taxonomy" id="2489213"/>
    <lineage>
        <taxon>Bacteria</taxon>
        <taxon>Thermotogati</taxon>
        <taxon>Deinococcota</taxon>
        <taxon>Deinococci</taxon>
        <taxon>Deinococcales</taxon>
        <taxon>Deinococcaceae</taxon>
        <taxon>Deinococcus</taxon>
    </lineage>
</organism>
<dbReference type="Gene3D" id="3.90.79.10">
    <property type="entry name" value="Nucleoside Triphosphate Pyrophosphohydrolase"/>
    <property type="match status" value="1"/>
</dbReference>
<proteinExistence type="predicted"/>
<dbReference type="GO" id="GO:0016787">
    <property type="term" value="F:hydrolase activity"/>
    <property type="evidence" value="ECO:0007669"/>
    <property type="project" value="UniProtKB-KW"/>
</dbReference>
<dbReference type="InterPro" id="IPR020084">
    <property type="entry name" value="NUDIX_hydrolase_CS"/>
</dbReference>
<dbReference type="InterPro" id="IPR015797">
    <property type="entry name" value="NUDIX_hydrolase-like_dom_sf"/>
</dbReference>
<dbReference type="KEGG" id="dph:EHF33_04740"/>